<dbReference type="InterPro" id="IPR003690">
    <property type="entry name" value="MTERF"/>
</dbReference>
<reference evidence="3" key="2">
    <citation type="submission" date="2024-10" db="UniProtKB">
        <authorList>
            <consortium name="EnsemblProtists"/>
        </authorList>
    </citation>
    <scope>IDENTIFICATION</scope>
</reference>
<sequence>MLRVSVAARPLSLLQPTSARQLPHCRRAASSAAPAAAASLEELLQQHRIAPSAPLAADALGRLPSRLAFLQGLGVPDAAVAAVVRRNPSVLSTEPQALSPGLDYLLSLGVADLGGSVRRAPDLLGCSVRRDLGLKVAILQSLGVRDIARYLSRNPRLVSIDVERQMRPAVGRVLEQLPTVGLNAEAIAPRIEYYRSLGVPRLGRFLSRHPPLLAYSLEANVQPKVAWLKEQGFGDVPTLLSRNPSLLSMPVEASLAPKLALLLGPLGRQIGDIEHFPRILNYSVEHLTLRHDFLAAAGKAGAHGLTRTYRSSPHTFATKLAKRSLDEFEAFVARRASTRGPHRRAADAFLARYEGEGAKDDQRRAAVAAARSRLDGLLEAARKAAPPL</sequence>
<dbReference type="PaxDb" id="2903-EOD15227"/>
<dbReference type="HOGENOM" id="CLU_712573_0_0_1"/>
<name>A0A0D3IVE2_EMIH1</name>
<keyword evidence="4" id="KW-1185">Reference proteome</keyword>
<evidence type="ECO:0000256" key="2">
    <source>
        <dbReference type="ARBA" id="ARBA00022946"/>
    </source>
</evidence>
<dbReference type="EnsemblProtists" id="EOD15227">
    <property type="protein sequence ID" value="EOD15227"/>
    <property type="gene ID" value="EMIHUDRAFT_459346"/>
</dbReference>
<evidence type="ECO:0000313" key="4">
    <source>
        <dbReference type="Proteomes" id="UP000013827"/>
    </source>
</evidence>
<dbReference type="RefSeq" id="XP_005767656.1">
    <property type="nucleotide sequence ID" value="XM_005767599.1"/>
</dbReference>
<evidence type="ECO:0000313" key="3">
    <source>
        <dbReference type="EnsemblProtists" id="EOD15227"/>
    </source>
</evidence>
<reference evidence="4" key="1">
    <citation type="journal article" date="2013" name="Nature">
        <title>Pan genome of the phytoplankton Emiliania underpins its global distribution.</title>
        <authorList>
            <person name="Read B.A."/>
            <person name="Kegel J."/>
            <person name="Klute M.J."/>
            <person name="Kuo A."/>
            <person name="Lefebvre S.C."/>
            <person name="Maumus F."/>
            <person name="Mayer C."/>
            <person name="Miller J."/>
            <person name="Monier A."/>
            <person name="Salamov A."/>
            <person name="Young J."/>
            <person name="Aguilar M."/>
            <person name="Claverie J.M."/>
            <person name="Frickenhaus S."/>
            <person name="Gonzalez K."/>
            <person name="Herman E.K."/>
            <person name="Lin Y.C."/>
            <person name="Napier J."/>
            <person name="Ogata H."/>
            <person name="Sarno A.F."/>
            <person name="Shmutz J."/>
            <person name="Schroeder D."/>
            <person name="de Vargas C."/>
            <person name="Verret F."/>
            <person name="von Dassow P."/>
            <person name="Valentin K."/>
            <person name="Van de Peer Y."/>
            <person name="Wheeler G."/>
            <person name="Dacks J.B."/>
            <person name="Delwiche C.F."/>
            <person name="Dyhrman S.T."/>
            <person name="Glockner G."/>
            <person name="John U."/>
            <person name="Richards T."/>
            <person name="Worden A.Z."/>
            <person name="Zhang X."/>
            <person name="Grigoriev I.V."/>
            <person name="Allen A.E."/>
            <person name="Bidle K."/>
            <person name="Borodovsky M."/>
            <person name="Bowler C."/>
            <person name="Brownlee C."/>
            <person name="Cock J.M."/>
            <person name="Elias M."/>
            <person name="Gladyshev V.N."/>
            <person name="Groth M."/>
            <person name="Guda C."/>
            <person name="Hadaegh A."/>
            <person name="Iglesias-Rodriguez M.D."/>
            <person name="Jenkins J."/>
            <person name="Jones B.M."/>
            <person name="Lawson T."/>
            <person name="Leese F."/>
            <person name="Lindquist E."/>
            <person name="Lobanov A."/>
            <person name="Lomsadze A."/>
            <person name="Malik S.B."/>
            <person name="Marsh M.E."/>
            <person name="Mackinder L."/>
            <person name="Mock T."/>
            <person name="Mueller-Roeber B."/>
            <person name="Pagarete A."/>
            <person name="Parker M."/>
            <person name="Probert I."/>
            <person name="Quesneville H."/>
            <person name="Raines C."/>
            <person name="Rensing S.A."/>
            <person name="Riano-Pachon D.M."/>
            <person name="Richier S."/>
            <person name="Rokitta S."/>
            <person name="Shiraiwa Y."/>
            <person name="Soanes D.M."/>
            <person name="van der Giezen M."/>
            <person name="Wahlund T.M."/>
            <person name="Williams B."/>
            <person name="Wilson W."/>
            <person name="Wolfe G."/>
            <person name="Wurch L.L."/>
        </authorList>
    </citation>
    <scope>NUCLEOTIDE SEQUENCE</scope>
</reference>
<dbReference type="PANTHER" id="PTHR13068:SF173">
    <property type="entry name" value="EMB|CAB62602.1"/>
    <property type="match status" value="1"/>
</dbReference>
<dbReference type="PANTHER" id="PTHR13068">
    <property type="entry name" value="CGI-12 PROTEIN-RELATED"/>
    <property type="match status" value="1"/>
</dbReference>
<dbReference type="Pfam" id="PF02536">
    <property type="entry name" value="mTERF"/>
    <property type="match status" value="1"/>
</dbReference>
<keyword evidence="2" id="KW-0809">Transit peptide</keyword>
<dbReference type="Proteomes" id="UP000013827">
    <property type="component" value="Unassembled WGS sequence"/>
</dbReference>
<dbReference type="SMART" id="SM00733">
    <property type="entry name" value="Mterf"/>
    <property type="match status" value="6"/>
</dbReference>
<comment type="similarity">
    <text evidence="1">Belongs to the mTERF family.</text>
</comment>
<dbReference type="eggNOG" id="KOG1267">
    <property type="taxonomic scope" value="Eukaryota"/>
</dbReference>
<protein>
    <submittedName>
        <fullName evidence="3">Uncharacterized protein</fullName>
    </submittedName>
</protein>
<evidence type="ECO:0000256" key="1">
    <source>
        <dbReference type="ARBA" id="ARBA00007692"/>
    </source>
</evidence>
<dbReference type="AlphaFoldDB" id="A0A0D3IVE2"/>
<dbReference type="InterPro" id="IPR038538">
    <property type="entry name" value="MTERF_sf"/>
</dbReference>
<dbReference type="GO" id="GO:0003676">
    <property type="term" value="F:nucleic acid binding"/>
    <property type="evidence" value="ECO:0007669"/>
    <property type="project" value="InterPro"/>
</dbReference>
<dbReference type="KEGG" id="ehx:EMIHUDRAFT_459346"/>
<dbReference type="Gene3D" id="1.25.70.10">
    <property type="entry name" value="Transcription termination factor 3, mitochondrial"/>
    <property type="match status" value="1"/>
</dbReference>
<organism evidence="3 4">
    <name type="scientific">Emiliania huxleyi (strain CCMP1516)</name>
    <dbReference type="NCBI Taxonomy" id="280463"/>
    <lineage>
        <taxon>Eukaryota</taxon>
        <taxon>Haptista</taxon>
        <taxon>Haptophyta</taxon>
        <taxon>Prymnesiophyceae</taxon>
        <taxon>Isochrysidales</taxon>
        <taxon>Noelaerhabdaceae</taxon>
        <taxon>Emiliania</taxon>
    </lineage>
</organism>
<accession>A0A0D3IVE2</accession>
<proteinExistence type="inferred from homology"/>
<dbReference type="GeneID" id="17261384"/>
<dbReference type="STRING" id="2903.R1BZL4"/>